<feature type="binding site" description="axial binding residue" evidence="4">
    <location>
        <position position="419"/>
    </location>
    <ligand>
        <name>heme</name>
        <dbReference type="ChEBI" id="CHEBI:30413"/>
    </ligand>
    <ligandPart>
        <name>Fe</name>
        <dbReference type="ChEBI" id="CHEBI:18248"/>
    </ligandPart>
</feature>
<evidence type="ECO:0000256" key="4">
    <source>
        <dbReference type="PIRSR" id="PIRSR602401-1"/>
    </source>
</evidence>
<dbReference type="PRINTS" id="PR00385">
    <property type="entry name" value="P450"/>
</dbReference>
<dbReference type="VEuPathDB" id="FungiDB:JI435_048200"/>
<evidence type="ECO:0000256" key="3">
    <source>
        <dbReference type="ARBA" id="ARBA00023004"/>
    </source>
</evidence>
<dbReference type="PROSITE" id="PS00086">
    <property type="entry name" value="CYTOCHROME_P450"/>
    <property type="match status" value="1"/>
</dbReference>
<dbReference type="AlphaFoldDB" id="Q0UTU4"/>
<keyword evidence="6" id="KW-1133">Transmembrane helix</keyword>
<reference evidence="8" key="1">
    <citation type="journal article" date="2007" name="Plant Cell">
        <title>Dothideomycete-plant interactions illuminated by genome sequencing and EST analysis of the wheat pathogen Stagonospora nodorum.</title>
        <authorList>
            <person name="Hane J.K."/>
            <person name="Lowe R.G."/>
            <person name="Solomon P.S."/>
            <person name="Tan K.C."/>
            <person name="Schoch C.L."/>
            <person name="Spatafora J.W."/>
            <person name="Crous P.W."/>
            <person name="Kodira C."/>
            <person name="Birren B.W."/>
            <person name="Galagan J.E."/>
            <person name="Torriani S.F."/>
            <person name="McDonald B.A."/>
            <person name="Oliver R.P."/>
        </authorList>
    </citation>
    <scope>NUCLEOTIDE SEQUENCE [LARGE SCALE GENOMIC DNA]</scope>
    <source>
        <strain evidence="8">SN15 / ATCC MYA-4574 / FGSC 10173</strain>
    </source>
</reference>
<keyword evidence="4 5" id="KW-0349">Heme</keyword>
<evidence type="ECO:0000256" key="6">
    <source>
        <dbReference type="SAM" id="Phobius"/>
    </source>
</evidence>
<gene>
    <name evidence="7" type="ORF">SNOG_04820</name>
</gene>
<dbReference type="CDD" id="cd11058">
    <property type="entry name" value="CYP60B-like"/>
    <property type="match status" value="1"/>
</dbReference>
<evidence type="ECO:0000313" key="8">
    <source>
        <dbReference type="Proteomes" id="UP000001055"/>
    </source>
</evidence>
<dbReference type="EMBL" id="CH445331">
    <property type="protein sequence ID" value="EAT87211.1"/>
    <property type="molecule type" value="Genomic_DNA"/>
</dbReference>
<keyword evidence="6" id="KW-0812">Transmembrane</keyword>
<evidence type="ECO:0000256" key="1">
    <source>
        <dbReference type="ARBA" id="ARBA00001971"/>
    </source>
</evidence>
<organism evidence="7 8">
    <name type="scientific">Phaeosphaeria nodorum (strain SN15 / ATCC MYA-4574 / FGSC 10173)</name>
    <name type="common">Glume blotch fungus</name>
    <name type="synonym">Parastagonospora nodorum</name>
    <dbReference type="NCBI Taxonomy" id="321614"/>
    <lineage>
        <taxon>Eukaryota</taxon>
        <taxon>Fungi</taxon>
        <taxon>Dikarya</taxon>
        <taxon>Ascomycota</taxon>
        <taxon>Pezizomycotina</taxon>
        <taxon>Dothideomycetes</taxon>
        <taxon>Pleosporomycetidae</taxon>
        <taxon>Pleosporales</taxon>
        <taxon>Pleosporineae</taxon>
        <taxon>Phaeosphaeriaceae</taxon>
        <taxon>Parastagonospora</taxon>
    </lineage>
</organism>
<dbReference type="STRING" id="321614.Q0UTU4"/>
<dbReference type="GO" id="GO:0020037">
    <property type="term" value="F:heme binding"/>
    <property type="evidence" value="ECO:0007669"/>
    <property type="project" value="InterPro"/>
</dbReference>
<protein>
    <submittedName>
        <fullName evidence="7">Uncharacterized protein</fullName>
    </submittedName>
</protein>
<dbReference type="KEGG" id="pno:SNOG_04820"/>
<proteinExistence type="inferred from homology"/>
<dbReference type="GO" id="GO:0016705">
    <property type="term" value="F:oxidoreductase activity, acting on paired donors, with incorporation or reduction of molecular oxygen"/>
    <property type="evidence" value="ECO:0007669"/>
    <property type="project" value="InterPro"/>
</dbReference>
<dbReference type="PANTHER" id="PTHR24305:SF161">
    <property type="entry name" value="P450, PUTATIVE (EUROFUNG)-RELATED"/>
    <property type="match status" value="1"/>
</dbReference>
<dbReference type="InterPro" id="IPR017972">
    <property type="entry name" value="Cyt_P450_CS"/>
</dbReference>
<dbReference type="Pfam" id="PF00067">
    <property type="entry name" value="p450"/>
    <property type="match status" value="2"/>
</dbReference>
<dbReference type="PANTHER" id="PTHR24305">
    <property type="entry name" value="CYTOCHROME P450"/>
    <property type="match status" value="1"/>
</dbReference>
<dbReference type="GeneID" id="5972108"/>
<dbReference type="Proteomes" id="UP000001055">
    <property type="component" value="Unassembled WGS sequence"/>
</dbReference>
<name>Q0UTU4_PHANO</name>
<dbReference type="InParanoid" id="Q0UTU4"/>
<dbReference type="PRINTS" id="PR00463">
    <property type="entry name" value="EP450I"/>
</dbReference>
<feature type="transmembrane region" description="Helical" evidence="6">
    <location>
        <begin position="6"/>
        <end position="26"/>
    </location>
</feature>
<keyword evidence="6" id="KW-0472">Membrane</keyword>
<dbReference type="GO" id="GO:0004497">
    <property type="term" value="F:monooxygenase activity"/>
    <property type="evidence" value="ECO:0007669"/>
    <property type="project" value="UniProtKB-KW"/>
</dbReference>
<accession>Q0UTU4</accession>
<dbReference type="InterPro" id="IPR002401">
    <property type="entry name" value="Cyt_P450_E_grp-I"/>
</dbReference>
<sequence length="423" mass="47407">MITALSWFSAYSVQTLSLCALIVFVANKVWKHLRHPLREFPGPRLAAWTDIPYCYWLLGGRQPFVLLQLHEKYGPVVRIAPNELSFNTAASWKDIYGYRPGHRTFVKGEFYDGAAFVKSHATRSLINTKDPTEHGKMRRYLANAFSDKSLREQESLVAQEVDKLVEKLGEAGLAKDGTDLQRWLNMATFDITGSLSFGRSFDALQNEQTTDDPQMARHPTVAFILRAILTLSFVDTLTVPERRIDKPSNRPDILTRIIDKKDEAGISDIQIAAHAADLLTAGSDSTNTAMGTVFYYLLKRSDIMQRLQAEIRSSVESYNEITALSTNNLPFLIAVIREAMRIYPPVPLALPRIVPEGGDTIDGRFVPAGTGVSTHPFAACLDAKNFEDPWIFRPERWLGKSEQNVREASQPFSLGTRGCIGQK</sequence>
<dbReference type="GO" id="GO:0005506">
    <property type="term" value="F:iron ion binding"/>
    <property type="evidence" value="ECO:0007669"/>
    <property type="project" value="InterPro"/>
</dbReference>
<keyword evidence="3 4" id="KW-0408">Iron</keyword>
<dbReference type="InterPro" id="IPR001128">
    <property type="entry name" value="Cyt_P450"/>
</dbReference>
<evidence type="ECO:0000256" key="2">
    <source>
        <dbReference type="ARBA" id="ARBA00022723"/>
    </source>
</evidence>
<dbReference type="InterPro" id="IPR050121">
    <property type="entry name" value="Cytochrome_P450_monoxygenase"/>
</dbReference>
<dbReference type="SUPFAM" id="SSF48264">
    <property type="entry name" value="Cytochrome P450"/>
    <property type="match status" value="1"/>
</dbReference>
<comment type="cofactor">
    <cofactor evidence="1 4">
        <name>heme</name>
        <dbReference type="ChEBI" id="CHEBI:30413"/>
    </cofactor>
</comment>
<comment type="similarity">
    <text evidence="5">Belongs to the cytochrome P450 family.</text>
</comment>
<dbReference type="InterPro" id="IPR036396">
    <property type="entry name" value="Cyt_P450_sf"/>
</dbReference>
<evidence type="ECO:0000256" key="5">
    <source>
        <dbReference type="RuleBase" id="RU000461"/>
    </source>
</evidence>
<dbReference type="RefSeq" id="XP_001795233.1">
    <property type="nucleotide sequence ID" value="XM_001795181.1"/>
</dbReference>
<keyword evidence="2 4" id="KW-0479">Metal-binding</keyword>
<keyword evidence="5" id="KW-0560">Oxidoreductase</keyword>
<dbReference type="Gene3D" id="1.10.630.10">
    <property type="entry name" value="Cytochrome P450"/>
    <property type="match status" value="1"/>
</dbReference>
<evidence type="ECO:0000313" key="7">
    <source>
        <dbReference type="EMBL" id="EAT87211.1"/>
    </source>
</evidence>
<dbReference type="OMA" id="GWMELQT"/>
<keyword evidence="5" id="KW-0503">Monooxygenase</keyword>